<accession>A0ABP7J0J6</accession>
<evidence type="ECO:0000313" key="3">
    <source>
        <dbReference type="Proteomes" id="UP001501624"/>
    </source>
</evidence>
<keyword evidence="3" id="KW-1185">Reference proteome</keyword>
<name>A0ABP7J0J6_9PSEU</name>
<feature type="region of interest" description="Disordered" evidence="1">
    <location>
        <begin position="18"/>
        <end position="58"/>
    </location>
</feature>
<evidence type="ECO:0000313" key="2">
    <source>
        <dbReference type="EMBL" id="GAA3831679.1"/>
    </source>
</evidence>
<feature type="compositionally biased region" description="Basic and acidic residues" evidence="1">
    <location>
        <begin position="18"/>
        <end position="27"/>
    </location>
</feature>
<organism evidence="2 3">
    <name type="scientific">Amycolatopsis tucumanensis</name>
    <dbReference type="NCBI Taxonomy" id="401106"/>
    <lineage>
        <taxon>Bacteria</taxon>
        <taxon>Bacillati</taxon>
        <taxon>Actinomycetota</taxon>
        <taxon>Actinomycetes</taxon>
        <taxon>Pseudonocardiales</taxon>
        <taxon>Pseudonocardiaceae</taxon>
        <taxon>Amycolatopsis</taxon>
    </lineage>
</organism>
<feature type="compositionally biased region" description="Basic and acidic residues" evidence="1">
    <location>
        <begin position="38"/>
        <end position="58"/>
    </location>
</feature>
<proteinExistence type="predicted"/>
<dbReference type="Proteomes" id="UP001501624">
    <property type="component" value="Unassembled WGS sequence"/>
</dbReference>
<evidence type="ECO:0000256" key="1">
    <source>
        <dbReference type="SAM" id="MobiDB-lite"/>
    </source>
</evidence>
<comment type="caution">
    <text evidence="2">The sequence shown here is derived from an EMBL/GenBank/DDBJ whole genome shotgun (WGS) entry which is preliminary data.</text>
</comment>
<reference evidence="3" key="1">
    <citation type="journal article" date="2019" name="Int. J. Syst. Evol. Microbiol.">
        <title>The Global Catalogue of Microorganisms (GCM) 10K type strain sequencing project: providing services to taxonomists for standard genome sequencing and annotation.</title>
        <authorList>
            <consortium name="The Broad Institute Genomics Platform"/>
            <consortium name="The Broad Institute Genome Sequencing Center for Infectious Disease"/>
            <person name="Wu L."/>
            <person name="Ma J."/>
        </authorList>
    </citation>
    <scope>NUCLEOTIDE SEQUENCE [LARGE SCALE GENOMIC DNA]</scope>
    <source>
        <strain evidence="3">JCM 17017</strain>
    </source>
</reference>
<dbReference type="EMBL" id="BAABCM010000009">
    <property type="protein sequence ID" value="GAA3831679.1"/>
    <property type="molecule type" value="Genomic_DNA"/>
</dbReference>
<sequence>MIRYSSIEEFYERLAEAHDQQVQDGPEHPVTSQGAQARADHFREIAARARRSREGGRQ</sequence>
<gene>
    <name evidence="2" type="ORF">GCM10022380_57800</name>
</gene>
<protein>
    <submittedName>
        <fullName evidence="2">Uncharacterized protein</fullName>
    </submittedName>
</protein>